<dbReference type="Proteomes" id="UP000243024">
    <property type="component" value="Unassembled WGS sequence"/>
</dbReference>
<evidence type="ECO:0000313" key="1">
    <source>
        <dbReference type="EMBL" id="OAR03314.1"/>
    </source>
</evidence>
<dbReference type="EMBL" id="JXBB01000063">
    <property type="protein sequence ID" value="OAR03314.1"/>
    <property type="molecule type" value="Genomic_DNA"/>
</dbReference>
<dbReference type="OrthoDB" id="7869153at2"/>
<dbReference type="RefSeq" id="WP_066203471.1">
    <property type="nucleotide sequence ID" value="NZ_CBCSAS010000006.1"/>
</dbReference>
<dbReference type="Pfam" id="PF14398">
    <property type="entry name" value="ATPgrasp_YheCD"/>
    <property type="match status" value="1"/>
</dbReference>
<dbReference type="AlphaFoldDB" id="A0A132NDT0"/>
<dbReference type="STRING" id="1484.SA87_03935"/>
<reference evidence="1 2" key="1">
    <citation type="submission" date="2015-09" db="EMBL/GenBank/DDBJ databases">
        <title>Draft genome sequence of Hydrogenibacillus schlegelii DSM 2000.</title>
        <authorList>
            <person name="Hemp J."/>
        </authorList>
    </citation>
    <scope>NUCLEOTIDE SEQUENCE [LARGE SCALE GENOMIC DNA]</scope>
    <source>
        <strain evidence="1 2">MA 48</strain>
    </source>
</reference>
<protein>
    <recommendedName>
        <fullName evidence="3">ATP-grasp domain-containing protein</fullName>
    </recommendedName>
</protein>
<evidence type="ECO:0008006" key="3">
    <source>
        <dbReference type="Google" id="ProtNLM"/>
    </source>
</evidence>
<gene>
    <name evidence="1" type="ORF">SA87_03935</name>
</gene>
<evidence type="ECO:0000313" key="2">
    <source>
        <dbReference type="Proteomes" id="UP000243024"/>
    </source>
</evidence>
<organism evidence="1 2">
    <name type="scientific">Hydrogenibacillus schlegelii</name>
    <name type="common">Bacillus schlegelii</name>
    <dbReference type="NCBI Taxonomy" id="1484"/>
    <lineage>
        <taxon>Bacteria</taxon>
        <taxon>Bacillati</taxon>
        <taxon>Bacillota</taxon>
        <taxon>Bacilli</taxon>
        <taxon>Bacillales</taxon>
        <taxon>Bacillales Family X. Incertae Sedis</taxon>
        <taxon>Hydrogenibacillus</taxon>
    </lineage>
</organism>
<keyword evidence="2" id="KW-1185">Reference proteome</keyword>
<accession>A0A132NDT0</accession>
<sequence>MPQDSAPFGPFVVRPASGPDLWLALPPAALPAGTERTAVVRFGHAAAVAELKRLRGPGARRVVAASPALLGTLGLWPGARLFALRDGGILRFGPLIGIATAGPARRMRALLEAFARLRPDVPFAVFDLRDVDWARLRVPALVWTERGPRSAAVPLPDVVYNKIPSRRLEQKLEREGIIDRWYALSRAPIVNASYFHKWDVYLDLIAYPEIRPNLPETILAPDEADVADLLARHRRVYLKPAEGAKGRGIIRLDRDGPEIVARFYLGGRPRLRRVTSLRRFLRQAFPPGRLRSYIAQQGIPLIAEGGRPVDFRLHLAKGEDGRWHPIVLAAKVAGEAGVTTHLAYGGRLDDAGAVLGRHFGEQAVGLRLALLQFGRAVAEKLEHATGQPLIELGLDLGVDEDGRLWLFEANAKPGQAAFGRDRHLVRLRRFKLIAALIRLAGFPAGASGEKKEGPA</sequence>
<name>A0A132NDT0_HYDSH</name>
<proteinExistence type="predicted"/>
<comment type="caution">
    <text evidence="1">The sequence shown here is derived from an EMBL/GenBank/DDBJ whole genome shotgun (WGS) entry which is preliminary data.</text>
</comment>
<dbReference type="InterPro" id="IPR026838">
    <property type="entry name" value="YheC/D"/>
</dbReference>
<dbReference type="SUPFAM" id="SSF56059">
    <property type="entry name" value="Glutathione synthetase ATP-binding domain-like"/>
    <property type="match status" value="1"/>
</dbReference>